<dbReference type="Proteomes" id="UP001152607">
    <property type="component" value="Unassembled WGS sequence"/>
</dbReference>
<organism evidence="3 4">
    <name type="scientific">Periconia digitata</name>
    <dbReference type="NCBI Taxonomy" id="1303443"/>
    <lineage>
        <taxon>Eukaryota</taxon>
        <taxon>Fungi</taxon>
        <taxon>Dikarya</taxon>
        <taxon>Ascomycota</taxon>
        <taxon>Pezizomycotina</taxon>
        <taxon>Dothideomycetes</taxon>
        <taxon>Pleosporomycetidae</taxon>
        <taxon>Pleosporales</taxon>
        <taxon>Massarineae</taxon>
        <taxon>Periconiaceae</taxon>
        <taxon>Periconia</taxon>
    </lineage>
</organism>
<evidence type="ECO:0008006" key="5">
    <source>
        <dbReference type="Google" id="ProtNLM"/>
    </source>
</evidence>
<feature type="signal peptide" evidence="2">
    <location>
        <begin position="1"/>
        <end position="18"/>
    </location>
</feature>
<keyword evidence="4" id="KW-1185">Reference proteome</keyword>
<dbReference type="EMBL" id="CAOQHR010000001">
    <property type="protein sequence ID" value="CAI6270653.1"/>
    <property type="molecule type" value="Genomic_DNA"/>
</dbReference>
<proteinExistence type="predicted"/>
<accession>A0A9W4U453</accession>
<feature type="chain" id="PRO_5040760935" description="Secreted protein" evidence="2">
    <location>
        <begin position="19"/>
        <end position="160"/>
    </location>
</feature>
<sequence length="160" mass="17846">MSALTITFMFLLTFLSLASTPASIPSRVVFNLIFLLFSLHLQLLLPQQQQQQLQQLQPQPQQQWQKPQSSPLPPPCRVELSAQAPAEWLDYGRVVSADASRLIPGLVARSRAAAAATSLPPLPAFWRCRALSLSTQRVVLRWFLRIASAPLSSTRIKPCF</sequence>
<evidence type="ECO:0000313" key="3">
    <source>
        <dbReference type="EMBL" id="CAI6270653.1"/>
    </source>
</evidence>
<comment type="caution">
    <text evidence="3">The sequence shown here is derived from an EMBL/GenBank/DDBJ whole genome shotgun (WGS) entry which is preliminary data.</text>
</comment>
<keyword evidence="2" id="KW-0732">Signal</keyword>
<evidence type="ECO:0000256" key="2">
    <source>
        <dbReference type="SAM" id="SignalP"/>
    </source>
</evidence>
<protein>
    <recommendedName>
        <fullName evidence="5">Secreted protein</fullName>
    </recommendedName>
</protein>
<reference evidence="3" key="1">
    <citation type="submission" date="2023-01" db="EMBL/GenBank/DDBJ databases">
        <authorList>
            <person name="Van Ghelder C."/>
            <person name="Rancurel C."/>
        </authorList>
    </citation>
    <scope>NUCLEOTIDE SEQUENCE</scope>
    <source>
        <strain evidence="3">CNCM I-4278</strain>
    </source>
</reference>
<feature type="compositionally biased region" description="Low complexity" evidence="1">
    <location>
        <begin position="56"/>
        <end position="69"/>
    </location>
</feature>
<gene>
    <name evidence="3" type="ORF">PDIGIT_LOCUS1710</name>
</gene>
<dbReference type="AlphaFoldDB" id="A0A9W4U453"/>
<evidence type="ECO:0000256" key="1">
    <source>
        <dbReference type="SAM" id="MobiDB-lite"/>
    </source>
</evidence>
<evidence type="ECO:0000313" key="4">
    <source>
        <dbReference type="Proteomes" id="UP001152607"/>
    </source>
</evidence>
<feature type="region of interest" description="Disordered" evidence="1">
    <location>
        <begin position="56"/>
        <end position="75"/>
    </location>
</feature>
<name>A0A9W4U453_9PLEO</name>